<name>A0ABD2P6N4_9CUCU</name>
<proteinExistence type="predicted"/>
<accession>A0ABD2P6N4</accession>
<dbReference type="EMBL" id="JABFTP020000185">
    <property type="protein sequence ID" value="KAL3286337.1"/>
    <property type="molecule type" value="Genomic_DNA"/>
</dbReference>
<dbReference type="Proteomes" id="UP001516400">
    <property type="component" value="Unassembled WGS sequence"/>
</dbReference>
<reference evidence="1 2" key="1">
    <citation type="journal article" date="2021" name="BMC Biol.">
        <title>Horizontally acquired antibacterial genes associated with adaptive radiation of ladybird beetles.</title>
        <authorList>
            <person name="Li H.S."/>
            <person name="Tang X.F."/>
            <person name="Huang Y.H."/>
            <person name="Xu Z.Y."/>
            <person name="Chen M.L."/>
            <person name="Du X.Y."/>
            <person name="Qiu B.Y."/>
            <person name="Chen P.T."/>
            <person name="Zhang W."/>
            <person name="Slipinski A."/>
            <person name="Escalona H.E."/>
            <person name="Waterhouse R.M."/>
            <person name="Zwick A."/>
            <person name="Pang H."/>
        </authorList>
    </citation>
    <scope>NUCLEOTIDE SEQUENCE [LARGE SCALE GENOMIC DNA]</scope>
    <source>
        <strain evidence="1">SYSU2018</strain>
    </source>
</reference>
<sequence length="212" mass="24295">MVQMRLLFCWQQQGDAGRGYSKPPGIGNRTLFGDIEDIVMASLPVAECVAVVGTFYVDFTKCDSPEYTAYINCIYDIGLMRLVDKPTRRDAILDHIITNKPNIFDSARIVDFHYSDHDLTKFTIASRVFPSKQPQFSSYRDFRHFSLESFQSDIEASSMHKMFRMNSIDDKVSHFNQTQSQIYLTNGPQLLRVVLQITSSLDNSRNKAINEI</sequence>
<organism evidence="1 2">
    <name type="scientific">Cryptolaemus montrouzieri</name>
    <dbReference type="NCBI Taxonomy" id="559131"/>
    <lineage>
        <taxon>Eukaryota</taxon>
        <taxon>Metazoa</taxon>
        <taxon>Ecdysozoa</taxon>
        <taxon>Arthropoda</taxon>
        <taxon>Hexapoda</taxon>
        <taxon>Insecta</taxon>
        <taxon>Pterygota</taxon>
        <taxon>Neoptera</taxon>
        <taxon>Endopterygota</taxon>
        <taxon>Coleoptera</taxon>
        <taxon>Polyphaga</taxon>
        <taxon>Cucujiformia</taxon>
        <taxon>Coccinelloidea</taxon>
        <taxon>Coccinellidae</taxon>
        <taxon>Scymninae</taxon>
        <taxon>Scymnini</taxon>
        <taxon>Cryptolaemus</taxon>
    </lineage>
</organism>
<keyword evidence="2" id="KW-1185">Reference proteome</keyword>
<comment type="caution">
    <text evidence="1">The sequence shown here is derived from an EMBL/GenBank/DDBJ whole genome shotgun (WGS) entry which is preliminary data.</text>
</comment>
<evidence type="ECO:0000313" key="1">
    <source>
        <dbReference type="EMBL" id="KAL3286337.1"/>
    </source>
</evidence>
<gene>
    <name evidence="1" type="ORF">HHI36_000845</name>
</gene>
<protein>
    <submittedName>
        <fullName evidence="1">Uncharacterized protein</fullName>
    </submittedName>
</protein>
<dbReference type="AlphaFoldDB" id="A0ABD2P6N4"/>
<evidence type="ECO:0000313" key="2">
    <source>
        <dbReference type="Proteomes" id="UP001516400"/>
    </source>
</evidence>